<evidence type="ECO:0000256" key="3">
    <source>
        <dbReference type="ARBA" id="ARBA00022538"/>
    </source>
</evidence>
<evidence type="ECO:0000313" key="9">
    <source>
        <dbReference type="EMBL" id="SEK27262.1"/>
    </source>
</evidence>
<dbReference type="EMBL" id="FOAK01000001">
    <property type="protein sequence ID" value="SEK27262.1"/>
    <property type="molecule type" value="Genomic_DNA"/>
</dbReference>
<proteinExistence type="predicted"/>
<dbReference type="OrthoDB" id="24929at2157"/>
<dbReference type="PROSITE" id="PS51202">
    <property type="entry name" value="RCK_C"/>
    <property type="match status" value="1"/>
</dbReference>
<comment type="function">
    <text evidence="1">Part of a potassium transport system.</text>
</comment>
<dbReference type="PROSITE" id="PS51201">
    <property type="entry name" value="RCK_N"/>
    <property type="match status" value="1"/>
</dbReference>
<evidence type="ECO:0000256" key="6">
    <source>
        <dbReference type="ARBA" id="ARBA00023065"/>
    </source>
</evidence>
<dbReference type="SUPFAM" id="SSF116726">
    <property type="entry name" value="TrkA C-terminal domain-like"/>
    <property type="match status" value="1"/>
</dbReference>
<dbReference type="Gene3D" id="3.40.50.720">
    <property type="entry name" value="NAD(P)-binding Rossmann-like Domain"/>
    <property type="match status" value="1"/>
</dbReference>
<dbReference type="SUPFAM" id="SSF51735">
    <property type="entry name" value="NAD(P)-binding Rossmann-fold domains"/>
    <property type="match status" value="1"/>
</dbReference>
<dbReference type="Proteomes" id="UP000199506">
    <property type="component" value="Unassembled WGS sequence"/>
</dbReference>
<dbReference type="AlphaFoldDB" id="A0A1H7FRY8"/>
<gene>
    <name evidence="9" type="ORF">SAMN05216439_0723</name>
</gene>
<evidence type="ECO:0000313" key="10">
    <source>
        <dbReference type="Proteomes" id="UP000199506"/>
    </source>
</evidence>
<reference evidence="9 10" key="1">
    <citation type="submission" date="2016-10" db="EMBL/GenBank/DDBJ databases">
        <authorList>
            <person name="de Groot N.N."/>
        </authorList>
    </citation>
    <scope>NUCLEOTIDE SEQUENCE [LARGE SCALE GENOMIC DNA]</scope>
    <source>
        <strain evidence="9 10">DSM 11978</strain>
    </source>
</reference>
<evidence type="ECO:0000256" key="1">
    <source>
        <dbReference type="ARBA" id="ARBA00003660"/>
    </source>
</evidence>
<dbReference type="PANTHER" id="PTHR43833:SF5">
    <property type="entry name" value="TRK SYSTEM POTASSIUM UPTAKE PROTEIN TRKA"/>
    <property type="match status" value="1"/>
</dbReference>
<accession>A0A1H7FRY8</accession>
<evidence type="ECO:0000259" key="8">
    <source>
        <dbReference type="PROSITE" id="PS51202"/>
    </source>
</evidence>
<name>A0A1H7FRY8_9EURY</name>
<dbReference type="STRING" id="190974.SAMN05216439_0723"/>
<dbReference type="RefSeq" id="WP_091698697.1">
    <property type="nucleotide sequence ID" value="NZ_FOAK01000001.1"/>
</dbReference>
<evidence type="ECO:0000256" key="5">
    <source>
        <dbReference type="ARBA" id="ARBA00023027"/>
    </source>
</evidence>
<dbReference type="GO" id="GO:0015079">
    <property type="term" value="F:potassium ion transmembrane transporter activity"/>
    <property type="evidence" value="ECO:0007669"/>
    <property type="project" value="InterPro"/>
</dbReference>
<dbReference type="InterPro" id="IPR006036">
    <property type="entry name" value="K_uptake_TrkA"/>
</dbReference>
<dbReference type="InterPro" id="IPR036721">
    <property type="entry name" value="RCK_C_sf"/>
</dbReference>
<dbReference type="InterPro" id="IPR036291">
    <property type="entry name" value="NAD(P)-bd_dom_sf"/>
</dbReference>
<keyword evidence="3" id="KW-0633">Potassium transport</keyword>
<keyword evidence="6" id="KW-0406">Ion transport</keyword>
<feature type="domain" description="RCK N-terminal" evidence="7">
    <location>
        <begin position="1"/>
        <end position="117"/>
    </location>
</feature>
<dbReference type="PANTHER" id="PTHR43833">
    <property type="entry name" value="POTASSIUM CHANNEL PROTEIN 2-RELATED-RELATED"/>
    <property type="match status" value="1"/>
</dbReference>
<evidence type="ECO:0000256" key="4">
    <source>
        <dbReference type="ARBA" id="ARBA00022958"/>
    </source>
</evidence>
<dbReference type="PRINTS" id="PR00335">
    <property type="entry name" value="KUPTAKETRKA"/>
</dbReference>
<keyword evidence="4" id="KW-0630">Potassium</keyword>
<dbReference type="GO" id="GO:0005886">
    <property type="term" value="C:plasma membrane"/>
    <property type="evidence" value="ECO:0007669"/>
    <property type="project" value="InterPro"/>
</dbReference>
<dbReference type="InterPro" id="IPR003148">
    <property type="entry name" value="RCK_N"/>
</dbReference>
<organism evidence="9 10">
    <name type="scientific">Methanobrevibacter gottschalkii</name>
    <dbReference type="NCBI Taxonomy" id="190974"/>
    <lineage>
        <taxon>Archaea</taxon>
        <taxon>Methanobacteriati</taxon>
        <taxon>Methanobacteriota</taxon>
        <taxon>Methanomada group</taxon>
        <taxon>Methanobacteria</taxon>
        <taxon>Methanobacteriales</taxon>
        <taxon>Methanobacteriaceae</taxon>
        <taxon>Methanobrevibacter</taxon>
    </lineage>
</organism>
<evidence type="ECO:0000256" key="2">
    <source>
        <dbReference type="ARBA" id="ARBA00022448"/>
    </source>
</evidence>
<dbReference type="Pfam" id="PF02254">
    <property type="entry name" value="TrkA_N"/>
    <property type="match status" value="1"/>
</dbReference>
<dbReference type="Gene3D" id="3.30.70.1450">
    <property type="entry name" value="Regulator of K+ conductance, C-terminal domain"/>
    <property type="match status" value="1"/>
</dbReference>
<dbReference type="InterPro" id="IPR006037">
    <property type="entry name" value="RCK_C"/>
</dbReference>
<evidence type="ECO:0000259" key="7">
    <source>
        <dbReference type="PROSITE" id="PS51201"/>
    </source>
</evidence>
<keyword evidence="5" id="KW-0520">NAD</keyword>
<feature type="domain" description="RCK C-terminal" evidence="8">
    <location>
        <begin position="137"/>
        <end position="217"/>
    </location>
</feature>
<sequence length="219" mass="23964">MDYVVIMGGGRVGLALANLLINEGYDITLIESDTKLCDEVASELDALVICGNGTNSKILEEVNIEDAKYFIATTGNDEANLLSCILVRKYNVEHVIARVSNPDHEEAFKEVGIEQVISPERAAASYLQKIVTRPNTAELMTIGQGDGEILDMTITNNKIVGKKFKDVSPTKDFMIIATYQNGTLIIPQPDNIISRGEKVSVLVKRGSFSKVSKKLENKS</sequence>
<dbReference type="Pfam" id="PF02080">
    <property type="entry name" value="TrkA_C"/>
    <property type="match status" value="1"/>
</dbReference>
<dbReference type="InterPro" id="IPR050721">
    <property type="entry name" value="Trk_Ktr_HKT_K-transport"/>
</dbReference>
<protein>
    <submittedName>
        <fullName evidence="9">Trk system potassium uptake protein TrkA</fullName>
    </submittedName>
</protein>
<keyword evidence="2" id="KW-0813">Transport</keyword>